<comment type="caution">
    <text evidence="2">The sequence shown here is derived from an EMBL/GenBank/DDBJ whole genome shotgun (WGS) entry which is preliminary data.</text>
</comment>
<dbReference type="PANTHER" id="PTHR47331:SF6">
    <property type="entry name" value="DOUBLECORTIN DOMAIN-CONTAINING PROTEIN"/>
    <property type="match status" value="1"/>
</dbReference>
<gene>
    <name evidence="2" type="ORF">SPHA_53029</name>
</gene>
<dbReference type="AlphaFoldDB" id="A0A812DGA9"/>
<keyword evidence="3" id="KW-1185">Reference proteome</keyword>
<dbReference type="PANTHER" id="PTHR47331">
    <property type="entry name" value="PHD-TYPE DOMAIN-CONTAINING PROTEIN"/>
    <property type="match status" value="1"/>
</dbReference>
<evidence type="ECO:0000256" key="1">
    <source>
        <dbReference type="SAM" id="MobiDB-lite"/>
    </source>
</evidence>
<dbReference type="EMBL" id="CAHIKZ030003338">
    <property type="protein sequence ID" value="CAE1299128.1"/>
    <property type="molecule type" value="Genomic_DNA"/>
</dbReference>
<evidence type="ECO:0000313" key="2">
    <source>
        <dbReference type="EMBL" id="CAE1299128.1"/>
    </source>
</evidence>
<accession>A0A812DGA9</accession>
<organism evidence="2 3">
    <name type="scientific">Acanthosepion pharaonis</name>
    <name type="common">Pharaoh cuttlefish</name>
    <name type="synonym">Sepia pharaonis</name>
    <dbReference type="NCBI Taxonomy" id="158019"/>
    <lineage>
        <taxon>Eukaryota</taxon>
        <taxon>Metazoa</taxon>
        <taxon>Spiralia</taxon>
        <taxon>Lophotrochozoa</taxon>
        <taxon>Mollusca</taxon>
        <taxon>Cephalopoda</taxon>
        <taxon>Coleoidea</taxon>
        <taxon>Decapodiformes</taxon>
        <taxon>Sepiida</taxon>
        <taxon>Sepiina</taxon>
        <taxon>Sepiidae</taxon>
        <taxon>Acanthosepion</taxon>
    </lineage>
</organism>
<evidence type="ECO:0000313" key="3">
    <source>
        <dbReference type="Proteomes" id="UP000597762"/>
    </source>
</evidence>
<feature type="region of interest" description="Disordered" evidence="1">
    <location>
        <begin position="126"/>
        <end position="165"/>
    </location>
</feature>
<protein>
    <submittedName>
        <fullName evidence="2">Uncharacterized protein</fullName>
    </submittedName>
</protein>
<feature type="compositionally biased region" description="Polar residues" evidence="1">
    <location>
        <begin position="129"/>
        <end position="145"/>
    </location>
</feature>
<dbReference type="Proteomes" id="UP000597762">
    <property type="component" value="Unassembled WGS sequence"/>
</dbReference>
<name>A0A812DGA9_ACAPH</name>
<proteinExistence type="predicted"/>
<dbReference type="OrthoDB" id="10068969at2759"/>
<reference evidence="2" key="1">
    <citation type="submission" date="2021-01" db="EMBL/GenBank/DDBJ databases">
        <authorList>
            <person name="Li R."/>
            <person name="Bekaert M."/>
        </authorList>
    </citation>
    <scope>NUCLEOTIDE SEQUENCE</scope>
    <source>
        <strain evidence="2">Farmed</strain>
    </source>
</reference>
<sequence>MFCSVYNRPTSTHLPLPAPLLGGFFLTLHRLKVPGAQPLSSLAVPSTATWHAPSLAAWHSFHPLNISSFLDISVSFPSLNELCLPSHHVRNLHLSSRNLTVTQHNLYSFSFYEYFLCSNASILPGSPDRPTQTTPPIISYHSPNSRVEDTKPPNDRYPTNTRDASQSQYTSDLVRYFTRRELITTGLPPFNDRPEDYRAWKRSFQSAIRHLGLTYSEEMDLLVKWLGKESGEHARRLRSAHLNHPERGLMRIWARLEECYGAPEMIEDALFKRVDDFPRLSNNDLPRLRELSDLATELLSAREDGNLPGLAYLDTARGLRPFITKLPSSLQDRWLSVGSEYKERHQVTFPPFKFSTPRVGKTKMTTTPPNIAHYKKIPLTVEMPRLSREKPLKERETFIRNNGICFKCCSSTAHIAKFCRMNITCNECNSEEHNTALHPGPPPWPISIRSAAENGGEDNPPMATGVVSQCTQVCGGDLSEKSCSKICLVNVYPADQPAKAVRMYAIIDEQSNRSLVRSDFFDTFKNDGPSFPYSLKTCAGVIQTMGRRASGFQVESLDGKNSLPLPSLVECDKIPNDRSGIPTPEAALHHPHLRKIAHLIPTVEPKTPIMLLLGRDILRVHKVRQQINGPHDALYAQKLDLGWVIVGNVCLGKFHPPTIINTLHTHISDGGRPTLFEPCPNKFEIKESFGISKRPYSTEMEDHLFQRTKGGAFY</sequence>